<evidence type="ECO:0000313" key="2">
    <source>
        <dbReference type="Proteomes" id="UP000027138"/>
    </source>
</evidence>
<dbReference type="OrthoDB" id="1926607at2759"/>
<reference evidence="1 2" key="1">
    <citation type="journal article" date="2014" name="PLoS ONE">
        <title>Global Analysis of Gene Expression Profiles in Physic Nut (Jatropha curcas L.) Seedlings Exposed to Salt Stress.</title>
        <authorList>
            <person name="Zhang L."/>
            <person name="Zhang C."/>
            <person name="Wu P."/>
            <person name="Chen Y."/>
            <person name="Li M."/>
            <person name="Jiang H."/>
            <person name="Wu G."/>
        </authorList>
    </citation>
    <scope>NUCLEOTIDE SEQUENCE [LARGE SCALE GENOMIC DNA]</scope>
    <source>
        <strain evidence="2">cv. GZQX0401</strain>
        <tissue evidence="1">Young leaves</tissue>
    </source>
</reference>
<accession>A0A067JWK3</accession>
<dbReference type="Pfam" id="PF05553">
    <property type="entry name" value="DUF761"/>
    <property type="match status" value="1"/>
</dbReference>
<protein>
    <submittedName>
        <fullName evidence="1">Uncharacterized protein</fullName>
    </submittedName>
</protein>
<dbReference type="KEGG" id="jcu:105642591"/>
<dbReference type="AlphaFoldDB" id="A0A067JWK3"/>
<sequence length="205" mass="23099">MDRNSSNIAVLDEPLTVNIANFAILDSPVAVNKTNKGNVERGRNFGWTKKGSGPMHLINKLATHVLNFNKSTEKKKVRTNETSMWESIVCSIRPLHLQSQESLRYSIDCRPPRETVTLPTVQAFGEDIDDFTPPMSPSRASSFSDNAMSQYASAVNLQELDDEGNVDNQEYEFYDGDETIDVKAELFIAQFYQQMRLQQGQADNN</sequence>
<dbReference type="PANTHER" id="PTHR36378">
    <property type="entry name" value="COTTON FIBER PROTEIN"/>
    <property type="match status" value="1"/>
</dbReference>
<dbReference type="EMBL" id="KK914782">
    <property type="protein sequence ID" value="KDP28227.1"/>
    <property type="molecule type" value="Genomic_DNA"/>
</dbReference>
<organism evidence="1 2">
    <name type="scientific">Jatropha curcas</name>
    <name type="common">Barbados nut</name>
    <dbReference type="NCBI Taxonomy" id="180498"/>
    <lineage>
        <taxon>Eukaryota</taxon>
        <taxon>Viridiplantae</taxon>
        <taxon>Streptophyta</taxon>
        <taxon>Embryophyta</taxon>
        <taxon>Tracheophyta</taxon>
        <taxon>Spermatophyta</taxon>
        <taxon>Magnoliopsida</taxon>
        <taxon>eudicotyledons</taxon>
        <taxon>Gunneridae</taxon>
        <taxon>Pentapetalae</taxon>
        <taxon>rosids</taxon>
        <taxon>fabids</taxon>
        <taxon>Malpighiales</taxon>
        <taxon>Euphorbiaceae</taxon>
        <taxon>Crotonoideae</taxon>
        <taxon>Jatropheae</taxon>
        <taxon>Jatropha</taxon>
    </lineage>
</organism>
<dbReference type="Proteomes" id="UP000027138">
    <property type="component" value="Unassembled WGS sequence"/>
</dbReference>
<proteinExistence type="predicted"/>
<name>A0A067JWK3_JATCU</name>
<dbReference type="STRING" id="180498.A0A067JWK3"/>
<evidence type="ECO:0000313" key="1">
    <source>
        <dbReference type="EMBL" id="KDP28227.1"/>
    </source>
</evidence>
<dbReference type="InterPro" id="IPR008480">
    <property type="entry name" value="DUF761_pln"/>
</dbReference>
<keyword evidence="2" id="KW-1185">Reference proteome</keyword>
<gene>
    <name evidence="1" type="ORF">JCGZ_13998</name>
</gene>
<dbReference type="PANTHER" id="PTHR36378:SF1">
    <property type="entry name" value="COTTON FIBER PROTEIN"/>
    <property type="match status" value="1"/>
</dbReference>